<keyword evidence="1" id="KW-0945">Host-virus interaction</keyword>
<dbReference type="Pfam" id="PF12706">
    <property type="entry name" value="Lactamase_B_2"/>
    <property type="match status" value="1"/>
</dbReference>
<sequence length="244" mass="27222">MQLITLGSGSSGNGYILQSDYEALIIECGMPLKDAIEVLGGNLKKVVGCLITHSHGDHAGFIRQYARPFNIFATKGTLEEKKIKEDDFHYNVIPMLKEFRIGNFVIKAFDTVHDTKEPCGFIIYHPDMGDMLFLTDSHHIKYKLSFPLDYILIECNHMDSLVDKSVREGIIPKKVGIRAKATHMSLERCLNCLKENKLEKTKAIVLIHMSANNGDAVLFSSEVAKATGKAVHVAKKGFSLELIK</sequence>
<keyword evidence="1" id="KW-1090">Inhibition of host innate immune response by virus</keyword>
<proteinExistence type="inferred from homology"/>
<dbReference type="SUPFAM" id="SSF56281">
    <property type="entry name" value="Metallo-hydrolase/oxidoreductase"/>
    <property type="match status" value="1"/>
</dbReference>
<dbReference type="Gene3D" id="3.60.15.10">
    <property type="entry name" value="Ribonuclease Z/Hydroxyacylglutathione hydrolase-like"/>
    <property type="match status" value="1"/>
</dbReference>
<comment type="similarity">
    <text evidence="4">Belongs to the anti-Pycsar protein Apyc1 family.</text>
</comment>
<evidence type="ECO:0000256" key="2">
    <source>
        <dbReference type="ARBA" id="ARBA00023280"/>
    </source>
</evidence>
<name>A0A8S5STV4_9CAUD</name>
<accession>A0A8S5STV4</accession>
<dbReference type="InterPro" id="IPR036866">
    <property type="entry name" value="RibonucZ/Hydroxyglut_hydro"/>
</dbReference>
<comment type="function">
    <text evidence="3">Counteracts the host Pycsar antiviral defense system. Phosphodiesterase that enables metal-dependent hydrolysis of host cyclic nucleotide Pycsar defense signals such as cCMP and cUMP.</text>
</comment>
<reference evidence="6" key="1">
    <citation type="journal article" date="2021" name="Proc. Natl. Acad. Sci. U.S.A.">
        <title>A Catalog of Tens of Thousands of Viruses from Human Metagenomes Reveals Hidden Associations with Chronic Diseases.</title>
        <authorList>
            <person name="Tisza M.J."/>
            <person name="Buck C.B."/>
        </authorList>
    </citation>
    <scope>NUCLEOTIDE SEQUENCE</scope>
    <source>
        <strain evidence="6">CtKwY15</strain>
    </source>
</reference>
<dbReference type="GO" id="GO:0052170">
    <property type="term" value="P:symbiont-mediated suppression of host innate immune response"/>
    <property type="evidence" value="ECO:0007669"/>
    <property type="project" value="UniProtKB-KW"/>
</dbReference>
<dbReference type="InterPro" id="IPR001279">
    <property type="entry name" value="Metallo-B-lactamas"/>
</dbReference>
<dbReference type="EMBL" id="BK032679">
    <property type="protein sequence ID" value="DAF54384.1"/>
    <property type="molecule type" value="Genomic_DNA"/>
</dbReference>
<evidence type="ECO:0000256" key="3">
    <source>
        <dbReference type="ARBA" id="ARBA00034293"/>
    </source>
</evidence>
<feature type="domain" description="Metallo-beta-lactamase" evidence="5">
    <location>
        <begin position="41"/>
        <end position="209"/>
    </location>
</feature>
<protein>
    <submittedName>
        <fullName evidence="6">YycJ-like MBL-fold protein</fullName>
    </submittedName>
</protein>
<dbReference type="PANTHER" id="PTHR47619">
    <property type="entry name" value="METALLO-HYDROLASE YYCJ-RELATED"/>
    <property type="match status" value="1"/>
</dbReference>
<dbReference type="InterPro" id="IPR052533">
    <property type="entry name" value="WalJ/YycJ-like"/>
</dbReference>
<organism evidence="6">
    <name type="scientific">Siphoviridae sp. ctKwY15</name>
    <dbReference type="NCBI Taxonomy" id="2827843"/>
    <lineage>
        <taxon>Viruses</taxon>
        <taxon>Duplodnaviria</taxon>
        <taxon>Heunggongvirae</taxon>
        <taxon>Uroviricota</taxon>
        <taxon>Caudoviricetes</taxon>
    </lineage>
</organism>
<keyword evidence="2" id="KW-0899">Viral immunoevasion</keyword>
<evidence type="ECO:0000256" key="4">
    <source>
        <dbReference type="ARBA" id="ARBA00034308"/>
    </source>
</evidence>
<dbReference type="PANTHER" id="PTHR47619:SF1">
    <property type="entry name" value="EXODEOXYRIBONUCLEASE WALJ"/>
    <property type="match status" value="1"/>
</dbReference>
<evidence type="ECO:0000259" key="5">
    <source>
        <dbReference type="Pfam" id="PF12706"/>
    </source>
</evidence>
<evidence type="ECO:0000256" key="1">
    <source>
        <dbReference type="ARBA" id="ARBA00022632"/>
    </source>
</evidence>
<evidence type="ECO:0000313" key="6">
    <source>
        <dbReference type="EMBL" id="DAF54384.1"/>
    </source>
</evidence>